<reference evidence="3" key="1">
    <citation type="submission" date="2016-06" db="EMBL/GenBank/DDBJ databases">
        <authorList>
            <person name="Varghese N."/>
            <person name="Submissions Spin"/>
        </authorList>
    </citation>
    <scope>NUCLEOTIDE SEQUENCE [LARGE SCALE GENOMIC DNA]</scope>
    <source>
        <strain evidence="3">DSM 45431</strain>
    </source>
</reference>
<keyword evidence="3" id="KW-1185">Reference proteome</keyword>
<evidence type="ECO:0000313" key="2">
    <source>
        <dbReference type="EMBL" id="SCL31604.1"/>
    </source>
</evidence>
<dbReference type="Proteomes" id="UP000199413">
    <property type="component" value="Unassembled WGS sequence"/>
</dbReference>
<dbReference type="EMBL" id="FMHV01000002">
    <property type="protein sequence ID" value="SCL31604.1"/>
    <property type="molecule type" value="Genomic_DNA"/>
</dbReference>
<organism evidence="2 3">
    <name type="scientific">Micromonospora rhizosphaerae</name>
    <dbReference type="NCBI Taxonomy" id="568872"/>
    <lineage>
        <taxon>Bacteria</taxon>
        <taxon>Bacillati</taxon>
        <taxon>Actinomycetota</taxon>
        <taxon>Actinomycetes</taxon>
        <taxon>Micromonosporales</taxon>
        <taxon>Micromonosporaceae</taxon>
        <taxon>Micromonospora</taxon>
    </lineage>
</organism>
<dbReference type="OrthoDB" id="5197735at2"/>
<protein>
    <submittedName>
        <fullName evidence="2">Uncharacterized protein</fullName>
    </submittedName>
</protein>
<gene>
    <name evidence="2" type="ORF">GA0070624_4298</name>
</gene>
<feature type="transmembrane region" description="Helical" evidence="1">
    <location>
        <begin position="21"/>
        <end position="47"/>
    </location>
</feature>
<accession>A0A1C6SPV0</accession>
<dbReference type="STRING" id="568872.GA0070624_4298"/>
<evidence type="ECO:0000313" key="3">
    <source>
        <dbReference type="Proteomes" id="UP000199413"/>
    </source>
</evidence>
<evidence type="ECO:0000256" key="1">
    <source>
        <dbReference type="SAM" id="Phobius"/>
    </source>
</evidence>
<keyword evidence="1" id="KW-1133">Transmembrane helix</keyword>
<keyword evidence="1" id="KW-0812">Transmembrane</keyword>
<keyword evidence="1" id="KW-0472">Membrane</keyword>
<sequence length="59" mass="6161">MTSRQPSVGPVRPLRRWVTDPLVPVLLLTAGAMLSAAYGHVLTWAIVGGLAGYTLSGSV</sequence>
<proteinExistence type="predicted"/>
<dbReference type="AlphaFoldDB" id="A0A1C6SPV0"/>
<name>A0A1C6SPV0_9ACTN</name>